<evidence type="ECO:0000313" key="2">
    <source>
        <dbReference type="EMBL" id="CAG9166521.1"/>
    </source>
</evidence>
<comment type="caution">
    <text evidence="2">The sequence shown here is derived from an EMBL/GenBank/DDBJ whole genome shotgun (WGS) entry which is preliminary data.</text>
</comment>
<protein>
    <submittedName>
        <fullName evidence="2">Uncharacterized protein</fullName>
    </submittedName>
</protein>
<dbReference type="EMBL" id="CAJZAH010000001">
    <property type="protein sequence ID" value="CAG9166521.1"/>
    <property type="molecule type" value="Genomic_DNA"/>
</dbReference>
<feature type="region of interest" description="Disordered" evidence="1">
    <location>
        <begin position="1"/>
        <end position="27"/>
    </location>
</feature>
<evidence type="ECO:0000256" key="1">
    <source>
        <dbReference type="SAM" id="MobiDB-lite"/>
    </source>
</evidence>
<gene>
    <name evidence="2" type="ORF">LMG21510_00411</name>
</gene>
<name>A0ABM8WH26_9BURK</name>
<accession>A0ABM8WH26</accession>
<evidence type="ECO:0000313" key="3">
    <source>
        <dbReference type="Proteomes" id="UP000721236"/>
    </source>
</evidence>
<reference evidence="2 3" key="1">
    <citation type="submission" date="2021-08" db="EMBL/GenBank/DDBJ databases">
        <authorList>
            <person name="Peeters C."/>
        </authorList>
    </citation>
    <scope>NUCLEOTIDE SEQUENCE [LARGE SCALE GENOMIC DNA]</scope>
    <source>
        <strain evidence="2 3">LMG 21510</strain>
    </source>
</reference>
<sequence length="253" mass="28176">MSDQECRTGRRHLTSVKGASYGRSRQSTALPRTLMDGLGTQQLPRANLVVEYGPIGSHRRSHIPKLIPVCLPADGDSLSAGNARALHQQMPGNDSDNIRTVWDFGRGTDFLHPKIMHTATIGTAAGPIDRHDKRPKNPIDALAREVQPFLRRMGNADVLDEHTQRPSLNHSACRSHQMHHPMQTAPRALDNDARRVLPHCTHLAGVVPVQTKTPKIQHGIPTTSFPKLDEDALPRVQIREHAVNKTILWRLRT</sequence>
<proteinExistence type="predicted"/>
<organism evidence="2 3">
    <name type="scientific">Cupriavidus respiraculi</name>
    <dbReference type="NCBI Taxonomy" id="195930"/>
    <lineage>
        <taxon>Bacteria</taxon>
        <taxon>Pseudomonadati</taxon>
        <taxon>Pseudomonadota</taxon>
        <taxon>Betaproteobacteria</taxon>
        <taxon>Burkholderiales</taxon>
        <taxon>Burkholderiaceae</taxon>
        <taxon>Cupriavidus</taxon>
    </lineage>
</organism>
<keyword evidence="3" id="KW-1185">Reference proteome</keyword>
<dbReference type="Proteomes" id="UP000721236">
    <property type="component" value="Unassembled WGS sequence"/>
</dbReference>